<dbReference type="InterPro" id="IPR002347">
    <property type="entry name" value="SDR_fam"/>
</dbReference>
<dbReference type="Gene3D" id="3.40.50.720">
    <property type="entry name" value="NAD(P)-binding Rossmann-like Domain"/>
    <property type="match status" value="1"/>
</dbReference>
<evidence type="ECO:0000256" key="2">
    <source>
        <dbReference type="ARBA" id="ARBA00023002"/>
    </source>
</evidence>
<evidence type="ECO:0008006" key="4">
    <source>
        <dbReference type="Google" id="ProtNLM"/>
    </source>
</evidence>
<dbReference type="InterPro" id="IPR036291">
    <property type="entry name" value="NAD(P)-bd_dom_sf"/>
</dbReference>
<dbReference type="CDD" id="cd05233">
    <property type="entry name" value="SDR_c"/>
    <property type="match status" value="1"/>
</dbReference>
<dbReference type="AlphaFoldDB" id="A0A6J4L1M9"/>
<organism evidence="3">
    <name type="scientific">uncultured Friedmanniella sp</name>
    <dbReference type="NCBI Taxonomy" id="335381"/>
    <lineage>
        <taxon>Bacteria</taxon>
        <taxon>Bacillati</taxon>
        <taxon>Actinomycetota</taxon>
        <taxon>Actinomycetes</taxon>
        <taxon>Propionibacteriales</taxon>
        <taxon>Nocardioidaceae</taxon>
        <taxon>Friedmanniella</taxon>
        <taxon>environmental samples</taxon>
    </lineage>
</organism>
<sequence>MSTRRRALLVGATSAIGRGLALELAALDHDLVLWGRRPAELAATAEQVRTAGAAVTTATVDVTDDTAVRAAVSALAAEPLHAAVWTPGLFDWGRADSADPGAWRALLDVNLTAPAAFTALVAPLLVAAAPSSLVYLGSGAGHQAYPDNAAYVASKHGLTGLARATFLDLRDAGVKVSLLSPGMVAAGAGLLSPAGRQRPEELLAVADVAAALRFVVTSSPSCCPTEIHLQPLRTPRG</sequence>
<proteinExistence type="inferred from homology"/>
<evidence type="ECO:0000313" key="3">
    <source>
        <dbReference type="EMBL" id="CAA9320366.1"/>
    </source>
</evidence>
<comment type="similarity">
    <text evidence="1">Belongs to the short-chain dehydrogenases/reductases (SDR) family.</text>
</comment>
<dbReference type="SUPFAM" id="SSF51735">
    <property type="entry name" value="NAD(P)-binding Rossmann-fold domains"/>
    <property type="match status" value="1"/>
</dbReference>
<protein>
    <recommendedName>
        <fullName evidence="4">Short-chain dehydrogenase/reductase SDR</fullName>
    </recommendedName>
</protein>
<dbReference type="PANTHER" id="PTHR43669">
    <property type="entry name" value="5-KETO-D-GLUCONATE 5-REDUCTASE"/>
    <property type="match status" value="1"/>
</dbReference>
<reference evidence="3" key="1">
    <citation type="submission" date="2020-02" db="EMBL/GenBank/DDBJ databases">
        <authorList>
            <person name="Meier V. D."/>
        </authorList>
    </citation>
    <scope>NUCLEOTIDE SEQUENCE</scope>
    <source>
        <strain evidence="3">AVDCRST_MAG48</strain>
    </source>
</reference>
<dbReference type="GO" id="GO:0016491">
    <property type="term" value="F:oxidoreductase activity"/>
    <property type="evidence" value="ECO:0007669"/>
    <property type="project" value="UniProtKB-KW"/>
</dbReference>
<gene>
    <name evidence="3" type="ORF">AVDCRST_MAG48-2607</name>
</gene>
<accession>A0A6J4L1M9</accession>
<dbReference type="PRINTS" id="PR00081">
    <property type="entry name" value="GDHRDH"/>
</dbReference>
<evidence type="ECO:0000256" key="1">
    <source>
        <dbReference type="ARBA" id="ARBA00006484"/>
    </source>
</evidence>
<dbReference type="PANTHER" id="PTHR43669:SF3">
    <property type="entry name" value="ALCOHOL DEHYDROGENASE, PUTATIVE (AFU_ORTHOLOGUE AFUA_3G03445)-RELATED"/>
    <property type="match status" value="1"/>
</dbReference>
<dbReference type="EMBL" id="CADCTS010000370">
    <property type="protein sequence ID" value="CAA9320366.1"/>
    <property type="molecule type" value="Genomic_DNA"/>
</dbReference>
<keyword evidence="2" id="KW-0560">Oxidoreductase</keyword>
<name>A0A6J4L1M9_9ACTN</name>
<dbReference type="Pfam" id="PF00106">
    <property type="entry name" value="adh_short"/>
    <property type="match status" value="1"/>
</dbReference>